<name>A0A9N8HNL0_9STRA</name>
<sequence>MAKRGENEYQRDSSAKRSRSRSARRSSAGSNGIVPSAVVSSSSAAKVLDDTLDNEFDEGLSTLLFESLQSNDENRVAIATEDLYDYCETEQGCEEVFRLGGHSILVLTMKKWRSRVDIQAAACYALNALVNGYPDNQMKQDLVSSLHKMGAMELVVRALTKFRTSQDLQMNAIATAGNMCFVGSDHDKKRAATLFVYQLGGVPLLVAAMKAFPRELEIQNSCWLVKGLCALGMEKAPVMQGEVLTLFAALQAFPQCEYLKKATGLFMKAVLLGETGDANDLD</sequence>
<comment type="caution">
    <text evidence="2">The sequence shown here is derived from an EMBL/GenBank/DDBJ whole genome shotgun (WGS) entry which is preliminary data.</text>
</comment>
<feature type="region of interest" description="Disordered" evidence="1">
    <location>
        <begin position="1"/>
        <end position="34"/>
    </location>
</feature>
<reference evidence="2" key="1">
    <citation type="submission" date="2020-06" db="EMBL/GenBank/DDBJ databases">
        <authorList>
            <consortium name="Plant Systems Biology data submission"/>
        </authorList>
    </citation>
    <scope>NUCLEOTIDE SEQUENCE</scope>
    <source>
        <strain evidence="2">D6</strain>
    </source>
</reference>
<organism evidence="2 3">
    <name type="scientific">Seminavis robusta</name>
    <dbReference type="NCBI Taxonomy" id="568900"/>
    <lineage>
        <taxon>Eukaryota</taxon>
        <taxon>Sar</taxon>
        <taxon>Stramenopiles</taxon>
        <taxon>Ochrophyta</taxon>
        <taxon>Bacillariophyta</taxon>
        <taxon>Bacillariophyceae</taxon>
        <taxon>Bacillariophycidae</taxon>
        <taxon>Naviculales</taxon>
        <taxon>Naviculaceae</taxon>
        <taxon>Seminavis</taxon>
    </lineage>
</organism>
<dbReference type="Proteomes" id="UP001153069">
    <property type="component" value="Unassembled WGS sequence"/>
</dbReference>
<dbReference type="InterPro" id="IPR011989">
    <property type="entry name" value="ARM-like"/>
</dbReference>
<keyword evidence="3" id="KW-1185">Reference proteome</keyword>
<dbReference type="SUPFAM" id="SSF48371">
    <property type="entry name" value="ARM repeat"/>
    <property type="match status" value="1"/>
</dbReference>
<evidence type="ECO:0000313" key="3">
    <source>
        <dbReference type="Proteomes" id="UP001153069"/>
    </source>
</evidence>
<feature type="compositionally biased region" description="Basic and acidic residues" evidence="1">
    <location>
        <begin position="1"/>
        <end position="15"/>
    </location>
</feature>
<evidence type="ECO:0000313" key="2">
    <source>
        <dbReference type="EMBL" id="CAB9521723.1"/>
    </source>
</evidence>
<dbReference type="EMBL" id="CAICTM010001223">
    <property type="protein sequence ID" value="CAB9521723.1"/>
    <property type="molecule type" value="Genomic_DNA"/>
</dbReference>
<dbReference type="Gene3D" id="1.25.10.10">
    <property type="entry name" value="Leucine-rich Repeat Variant"/>
    <property type="match status" value="1"/>
</dbReference>
<feature type="compositionally biased region" description="Low complexity" evidence="1">
    <location>
        <begin position="25"/>
        <end position="34"/>
    </location>
</feature>
<proteinExistence type="predicted"/>
<dbReference type="OrthoDB" id="56591at2759"/>
<dbReference type="InterPro" id="IPR016024">
    <property type="entry name" value="ARM-type_fold"/>
</dbReference>
<accession>A0A9N8HNL0</accession>
<dbReference type="AlphaFoldDB" id="A0A9N8HNL0"/>
<evidence type="ECO:0000256" key="1">
    <source>
        <dbReference type="SAM" id="MobiDB-lite"/>
    </source>
</evidence>
<protein>
    <submittedName>
        <fullName evidence="2">Uncharacterized protein</fullName>
    </submittedName>
</protein>
<gene>
    <name evidence="2" type="ORF">SEMRO_1225_G254120.1</name>
</gene>